<feature type="signal peptide" evidence="1">
    <location>
        <begin position="1"/>
        <end position="23"/>
    </location>
</feature>
<organism evidence="2 3">
    <name type="scientific">Porites evermanni</name>
    <dbReference type="NCBI Taxonomy" id="104178"/>
    <lineage>
        <taxon>Eukaryota</taxon>
        <taxon>Metazoa</taxon>
        <taxon>Cnidaria</taxon>
        <taxon>Anthozoa</taxon>
        <taxon>Hexacorallia</taxon>
        <taxon>Scleractinia</taxon>
        <taxon>Fungiina</taxon>
        <taxon>Poritidae</taxon>
        <taxon>Porites</taxon>
    </lineage>
</organism>
<keyword evidence="1" id="KW-0732">Signal</keyword>
<dbReference type="SUPFAM" id="SSF74650">
    <property type="entry name" value="Galactose mutarotase-like"/>
    <property type="match status" value="1"/>
</dbReference>
<sequence>MASFIKRVFFIPVVLSLMRLTISKHHLQRVSRTKTKQPMLCGLQACYRAEPLKLKKTPLGVPSCFFPESYSGGYKIEGEVRNTNLGHQATLKRRSAVTTIYGQDINIVTLDVEFQTNNRVRFKLYDSKEKRYEVPVPMPSATSKASDPKYKVEFKADPFSLKIVRKENGAIL</sequence>
<name>A0ABN8SR95_9CNID</name>
<dbReference type="PANTHER" id="PTHR22762">
    <property type="entry name" value="ALPHA-GLUCOSIDASE"/>
    <property type="match status" value="1"/>
</dbReference>
<protein>
    <submittedName>
        <fullName evidence="2">Uncharacterized protein</fullName>
    </submittedName>
</protein>
<dbReference type="PANTHER" id="PTHR22762:SF133">
    <property type="entry name" value="P-TYPE DOMAIN-CONTAINING PROTEIN"/>
    <property type="match status" value="1"/>
</dbReference>
<dbReference type="InterPro" id="IPR011013">
    <property type="entry name" value="Gal_mutarotase_sf_dom"/>
</dbReference>
<reference evidence="2 3" key="1">
    <citation type="submission" date="2022-05" db="EMBL/GenBank/DDBJ databases">
        <authorList>
            <consortium name="Genoscope - CEA"/>
            <person name="William W."/>
        </authorList>
    </citation>
    <scope>NUCLEOTIDE SEQUENCE [LARGE SCALE GENOMIC DNA]</scope>
</reference>
<keyword evidence="3" id="KW-1185">Reference proteome</keyword>
<proteinExistence type="predicted"/>
<feature type="chain" id="PRO_5045433413" evidence="1">
    <location>
        <begin position="24"/>
        <end position="172"/>
    </location>
</feature>
<comment type="caution">
    <text evidence="2">The sequence shown here is derived from an EMBL/GenBank/DDBJ whole genome shotgun (WGS) entry which is preliminary data.</text>
</comment>
<evidence type="ECO:0000313" key="3">
    <source>
        <dbReference type="Proteomes" id="UP001159427"/>
    </source>
</evidence>
<evidence type="ECO:0000256" key="1">
    <source>
        <dbReference type="SAM" id="SignalP"/>
    </source>
</evidence>
<dbReference type="Proteomes" id="UP001159427">
    <property type="component" value="Unassembled WGS sequence"/>
</dbReference>
<gene>
    <name evidence="2" type="ORF">PEVE_00027162</name>
</gene>
<dbReference type="Gene3D" id="2.60.40.1760">
    <property type="entry name" value="glycosyl hydrolase (family 31)"/>
    <property type="match status" value="1"/>
</dbReference>
<accession>A0ABN8SR95</accession>
<dbReference type="EMBL" id="CALNXI010003709">
    <property type="protein sequence ID" value="CAH3194102.1"/>
    <property type="molecule type" value="Genomic_DNA"/>
</dbReference>
<evidence type="ECO:0000313" key="2">
    <source>
        <dbReference type="EMBL" id="CAH3194102.1"/>
    </source>
</evidence>